<accession>A0ABW9QNG1</accession>
<dbReference type="GO" id="GO:0004497">
    <property type="term" value="F:monooxygenase activity"/>
    <property type="evidence" value="ECO:0007669"/>
    <property type="project" value="UniProtKB-KW"/>
</dbReference>
<feature type="non-terminal residue" evidence="1">
    <location>
        <position position="190"/>
    </location>
</feature>
<organism evidence="1 2">
    <name type="scientific">Acidiferrimicrobium australe</name>
    <dbReference type="NCBI Taxonomy" id="2664430"/>
    <lineage>
        <taxon>Bacteria</taxon>
        <taxon>Bacillati</taxon>
        <taxon>Actinomycetota</taxon>
        <taxon>Acidimicrobiia</taxon>
        <taxon>Acidimicrobiales</taxon>
        <taxon>Acidimicrobiaceae</taxon>
        <taxon>Acidiferrimicrobium</taxon>
    </lineage>
</organism>
<protein>
    <submittedName>
        <fullName evidence="1">Nitronate monooxygenase</fullName>
    </submittedName>
</protein>
<keyword evidence="1" id="KW-0503">Monooxygenase</keyword>
<dbReference type="InterPro" id="IPR013785">
    <property type="entry name" value="Aldolase_TIM"/>
</dbReference>
<sequence length="190" mass="19579">MLPSSVRPTAGTDPAIIQGGMGVGVSGWRLARAVASSGQLGVVSGVGLDTQLARRLQLGDPGGHLRRGLAHFPFPGVAEAILERYYTPRRPGPGQAFRPAPVSSLRASKAAAQLVVAANFVEVFLAKEGHGGRVGVNHLEKLQMATPAALYGAMLAGVDYVLMGAGIPTEIPTLLTDLAAGRPGRVTVDV</sequence>
<dbReference type="Gene3D" id="3.20.20.70">
    <property type="entry name" value="Aldolase class I"/>
    <property type="match status" value="1"/>
</dbReference>
<dbReference type="Proteomes" id="UP000437736">
    <property type="component" value="Unassembled WGS sequence"/>
</dbReference>
<dbReference type="EMBL" id="WJHE01000035">
    <property type="protein sequence ID" value="MST31305.1"/>
    <property type="molecule type" value="Genomic_DNA"/>
</dbReference>
<evidence type="ECO:0000313" key="2">
    <source>
        <dbReference type="Proteomes" id="UP000437736"/>
    </source>
</evidence>
<proteinExistence type="predicted"/>
<comment type="caution">
    <text evidence="1">The sequence shown here is derived from an EMBL/GenBank/DDBJ whole genome shotgun (WGS) entry which is preliminary data.</text>
</comment>
<name>A0ABW9QNG1_9ACTN</name>
<keyword evidence="2" id="KW-1185">Reference proteome</keyword>
<dbReference type="PANTHER" id="PTHR32332">
    <property type="entry name" value="2-NITROPROPANE DIOXYGENASE"/>
    <property type="match status" value="1"/>
</dbReference>
<gene>
    <name evidence="1" type="ORF">GHK86_00975</name>
</gene>
<evidence type="ECO:0000313" key="1">
    <source>
        <dbReference type="EMBL" id="MST31305.1"/>
    </source>
</evidence>
<dbReference type="SUPFAM" id="SSF51412">
    <property type="entry name" value="Inosine monophosphate dehydrogenase (IMPDH)"/>
    <property type="match status" value="1"/>
</dbReference>
<dbReference type="PANTHER" id="PTHR32332:SF33">
    <property type="entry name" value="NITRONATE MONOOXYGENASE DOMAIN-CONTAINING PROTEIN"/>
    <property type="match status" value="1"/>
</dbReference>
<reference evidence="1 2" key="1">
    <citation type="submission" date="2019-11" db="EMBL/GenBank/DDBJ databases">
        <title>Acidiferrimicrobium australis gen. nov., sp. nov., an acidophilic and obligately heterotrophic, member of the Actinobacteria that catalyses dissimilatory oxido- reduction of iron isolated from metal-rich acidic water in Chile.</title>
        <authorList>
            <person name="Gonzalez D."/>
            <person name="Huber K."/>
            <person name="Hedrich S."/>
            <person name="Rojas-Villalobos C."/>
            <person name="Quatrini R."/>
            <person name="Dinamarca M.A."/>
            <person name="Schwarz A."/>
            <person name="Canales C."/>
            <person name="Nancucheo I."/>
        </authorList>
    </citation>
    <scope>NUCLEOTIDE SEQUENCE [LARGE SCALE GENOMIC DNA]</scope>
    <source>
        <strain evidence="1 2">USS-CCA1</strain>
    </source>
</reference>
<keyword evidence="1" id="KW-0560">Oxidoreductase</keyword>